<keyword evidence="6" id="KW-0804">Transcription</keyword>
<keyword evidence="7" id="KW-0687">Ribonucleoprotein</keyword>
<dbReference type="GO" id="GO:0005739">
    <property type="term" value="C:mitochondrion"/>
    <property type="evidence" value="ECO:0007669"/>
    <property type="project" value="UniProtKB-SubCell"/>
</dbReference>
<keyword evidence="5" id="KW-0496">Mitochondrion</keyword>
<dbReference type="GeneID" id="28857534"/>
<dbReference type="GO" id="GO:0003735">
    <property type="term" value="F:structural constituent of ribosome"/>
    <property type="evidence" value="ECO:0007669"/>
    <property type="project" value="TreeGrafter"/>
</dbReference>
<gene>
    <name evidence="9" type="ORF">VFPPC_15787</name>
</gene>
<dbReference type="EMBL" id="LSBJ02000003">
    <property type="protein sequence ID" value="OAQ68134.1"/>
    <property type="molecule type" value="Genomic_DNA"/>
</dbReference>
<dbReference type="GO" id="GO:1990904">
    <property type="term" value="C:ribonucleoprotein complex"/>
    <property type="evidence" value="ECO:0007669"/>
    <property type="project" value="UniProtKB-KW"/>
</dbReference>
<comment type="subcellular location">
    <subcellularLocation>
        <location evidence="1">Mitochondrion</location>
    </subcellularLocation>
</comment>
<evidence type="ECO:0000256" key="7">
    <source>
        <dbReference type="ARBA" id="ARBA00023274"/>
    </source>
</evidence>
<keyword evidence="3" id="KW-0689">Ribosomal protein</keyword>
<dbReference type="STRING" id="1380566.A0A179FRA2"/>
<dbReference type="GO" id="GO:0003697">
    <property type="term" value="F:single-stranded DNA binding"/>
    <property type="evidence" value="ECO:0007669"/>
    <property type="project" value="InterPro"/>
</dbReference>
<evidence type="ECO:0000256" key="1">
    <source>
        <dbReference type="ARBA" id="ARBA00004173"/>
    </source>
</evidence>
<organism evidence="9 10">
    <name type="scientific">Pochonia chlamydosporia 170</name>
    <dbReference type="NCBI Taxonomy" id="1380566"/>
    <lineage>
        <taxon>Eukaryota</taxon>
        <taxon>Fungi</taxon>
        <taxon>Dikarya</taxon>
        <taxon>Ascomycota</taxon>
        <taxon>Pezizomycotina</taxon>
        <taxon>Sordariomycetes</taxon>
        <taxon>Hypocreomycetidae</taxon>
        <taxon>Hypocreales</taxon>
        <taxon>Clavicipitaceae</taxon>
        <taxon>Pochonia</taxon>
    </lineage>
</organism>
<evidence type="ECO:0000256" key="3">
    <source>
        <dbReference type="ARBA" id="ARBA00022980"/>
    </source>
</evidence>
<evidence type="ECO:0000256" key="6">
    <source>
        <dbReference type="ARBA" id="ARBA00023163"/>
    </source>
</evidence>
<comment type="caution">
    <text evidence="9">The sequence shown here is derived from an EMBL/GenBank/DDBJ whole genome shotgun (WGS) entry which is preliminary data.</text>
</comment>
<dbReference type="OrthoDB" id="5333655at2759"/>
<evidence type="ECO:0000256" key="5">
    <source>
        <dbReference type="ARBA" id="ARBA00023128"/>
    </source>
</evidence>
<evidence type="ECO:0000313" key="10">
    <source>
        <dbReference type="Proteomes" id="UP000078397"/>
    </source>
</evidence>
<evidence type="ECO:0000256" key="4">
    <source>
        <dbReference type="ARBA" id="ARBA00023015"/>
    </source>
</evidence>
<keyword evidence="4" id="KW-0805">Transcription regulation</keyword>
<dbReference type="Pfam" id="PF12829">
    <property type="entry name" value="Mhr1"/>
    <property type="match status" value="1"/>
</dbReference>
<dbReference type="GO" id="GO:0005840">
    <property type="term" value="C:ribosome"/>
    <property type="evidence" value="ECO:0007669"/>
    <property type="project" value="UniProtKB-KW"/>
</dbReference>
<comment type="similarity">
    <text evidence="2">Belongs to the mitochondrion-specific ribosomal protein mL67 family.</text>
</comment>
<dbReference type="KEGG" id="pchm:VFPPC_15787"/>
<evidence type="ECO:0000256" key="2">
    <source>
        <dbReference type="ARBA" id="ARBA00010741"/>
    </source>
</evidence>
<evidence type="ECO:0000256" key="8">
    <source>
        <dbReference type="ARBA" id="ARBA00035185"/>
    </source>
</evidence>
<name>A0A179FRA2_METCM</name>
<proteinExistence type="inferred from homology"/>
<dbReference type="RefSeq" id="XP_018144984.1">
    <property type="nucleotide sequence ID" value="XM_018293540.1"/>
</dbReference>
<dbReference type="Proteomes" id="UP000078397">
    <property type="component" value="Unassembled WGS sequence"/>
</dbReference>
<keyword evidence="10" id="KW-1185">Reference proteome</keyword>
<dbReference type="GO" id="GO:0000150">
    <property type="term" value="F:DNA strand exchange activity"/>
    <property type="evidence" value="ECO:0007669"/>
    <property type="project" value="InterPro"/>
</dbReference>
<protein>
    <recommendedName>
        <fullName evidence="8">Large ribosomal subunit protein mL67</fullName>
    </recommendedName>
</protein>
<accession>A0A179FRA2</accession>
<sequence>MNTASRPRFSQLPNIVRTCLRQAHRGPKKEFQGPQGHGEKIWVFRHRRSDQIVYSFDERLDGFHALKQMPFNGKKTKPAKLRKDYWSPMAMIKFPEGQGAIGRSVYQKLRELKHLHEVNWDDEFRYKSADEFTAVDKKKIADEKAKGNDYRPVRSKSERGVALNAQRTNSIADMAAVLAGQGHGNAVAGAGEATDGQNELVQVSISWANDQDKEYAESWSKNVTHGLFEQPVYTSGKEAESTLTA</sequence>
<dbReference type="PANTHER" id="PTHR28184:SF1">
    <property type="entry name" value="LARGE RIBOSOMAL SUBUNIT PROTEIN ML67"/>
    <property type="match status" value="1"/>
</dbReference>
<dbReference type="InterPro" id="IPR024629">
    <property type="entry name" value="Ribosomal_mL67"/>
</dbReference>
<reference evidence="9 10" key="1">
    <citation type="journal article" date="2016" name="PLoS Pathog.">
        <title>Biosynthesis of antibiotic leucinostatins in bio-control fungus Purpureocillium lilacinum and their inhibition on phytophthora revealed by genome mining.</title>
        <authorList>
            <person name="Wang G."/>
            <person name="Liu Z."/>
            <person name="Lin R."/>
            <person name="Li E."/>
            <person name="Mao Z."/>
            <person name="Ling J."/>
            <person name="Yang Y."/>
            <person name="Yin W.B."/>
            <person name="Xie B."/>
        </authorList>
    </citation>
    <scope>NUCLEOTIDE SEQUENCE [LARGE SCALE GENOMIC DNA]</scope>
    <source>
        <strain evidence="9">170</strain>
    </source>
</reference>
<dbReference type="AlphaFoldDB" id="A0A179FRA2"/>
<dbReference type="PANTHER" id="PTHR28184">
    <property type="entry name" value="MITOCHONDRIAL HOMOLOGOUS RECOMBINATION PROTEIN 1"/>
    <property type="match status" value="1"/>
</dbReference>
<evidence type="ECO:0000313" key="9">
    <source>
        <dbReference type="EMBL" id="OAQ68134.1"/>
    </source>
</evidence>